<gene>
    <name evidence="1" type="ORF">PHYPA_019234</name>
</gene>
<proteinExistence type="predicted"/>
<reference evidence="1 3" key="2">
    <citation type="journal article" date="2018" name="Plant J.">
        <title>The Physcomitrella patens chromosome-scale assembly reveals moss genome structure and evolution.</title>
        <authorList>
            <person name="Lang D."/>
            <person name="Ullrich K.K."/>
            <person name="Murat F."/>
            <person name="Fuchs J."/>
            <person name="Jenkins J."/>
            <person name="Haas F.B."/>
            <person name="Piednoel M."/>
            <person name="Gundlach H."/>
            <person name="Van Bel M."/>
            <person name="Meyberg R."/>
            <person name="Vives C."/>
            <person name="Morata J."/>
            <person name="Symeonidi A."/>
            <person name="Hiss M."/>
            <person name="Muchero W."/>
            <person name="Kamisugi Y."/>
            <person name="Saleh O."/>
            <person name="Blanc G."/>
            <person name="Decker E.L."/>
            <person name="van Gessel N."/>
            <person name="Grimwood J."/>
            <person name="Hayes R.D."/>
            <person name="Graham S.W."/>
            <person name="Gunter L.E."/>
            <person name="McDaniel S.F."/>
            <person name="Hoernstein S.N.W."/>
            <person name="Larsson A."/>
            <person name="Li F.W."/>
            <person name="Perroud P.F."/>
            <person name="Phillips J."/>
            <person name="Ranjan P."/>
            <person name="Rokshar D.S."/>
            <person name="Rothfels C.J."/>
            <person name="Schneider L."/>
            <person name="Shu S."/>
            <person name="Stevenson D.W."/>
            <person name="Thummler F."/>
            <person name="Tillich M."/>
            <person name="Villarreal Aguilar J.C."/>
            <person name="Widiez T."/>
            <person name="Wong G.K."/>
            <person name="Wymore A."/>
            <person name="Zhang Y."/>
            <person name="Zimmer A.D."/>
            <person name="Quatrano R.S."/>
            <person name="Mayer K.F.X."/>
            <person name="Goodstein D."/>
            <person name="Casacuberta J.M."/>
            <person name="Vandepoele K."/>
            <person name="Reski R."/>
            <person name="Cuming A.C."/>
            <person name="Tuskan G.A."/>
            <person name="Maumus F."/>
            <person name="Salse J."/>
            <person name="Schmutz J."/>
            <person name="Rensing S.A."/>
        </authorList>
    </citation>
    <scope>NUCLEOTIDE SEQUENCE [LARGE SCALE GENOMIC DNA]</scope>
    <source>
        <strain evidence="2 3">cv. Gransden 2004</strain>
    </source>
</reference>
<name>A0A2K1JBP4_PHYPA</name>
<organism evidence="1">
    <name type="scientific">Physcomitrium patens</name>
    <name type="common">Spreading-leaved earth moss</name>
    <name type="synonym">Physcomitrella patens</name>
    <dbReference type="NCBI Taxonomy" id="3218"/>
    <lineage>
        <taxon>Eukaryota</taxon>
        <taxon>Viridiplantae</taxon>
        <taxon>Streptophyta</taxon>
        <taxon>Embryophyta</taxon>
        <taxon>Bryophyta</taxon>
        <taxon>Bryophytina</taxon>
        <taxon>Bryopsida</taxon>
        <taxon>Funariidae</taxon>
        <taxon>Funariales</taxon>
        <taxon>Funariaceae</taxon>
        <taxon>Physcomitrium</taxon>
    </lineage>
</organism>
<protein>
    <submittedName>
        <fullName evidence="1 2">Uncharacterized protein</fullName>
    </submittedName>
</protein>
<reference evidence="1 3" key="1">
    <citation type="journal article" date="2008" name="Science">
        <title>The Physcomitrella genome reveals evolutionary insights into the conquest of land by plants.</title>
        <authorList>
            <person name="Rensing S."/>
            <person name="Lang D."/>
            <person name="Zimmer A."/>
            <person name="Terry A."/>
            <person name="Salamov A."/>
            <person name="Shapiro H."/>
            <person name="Nishiyama T."/>
            <person name="Perroud P.-F."/>
            <person name="Lindquist E."/>
            <person name="Kamisugi Y."/>
            <person name="Tanahashi T."/>
            <person name="Sakakibara K."/>
            <person name="Fujita T."/>
            <person name="Oishi K."/>
            <person name="Shin-I T."/>
            <person name="Kuroki Y."/>
            <person name="Toyoda A."/>
            <person name="Suzuki Y."/>
            <person name="Hashimoto A."/>
            <person name="Yamaguchi K."/>
            <person name="Sugano A."/>
            <person name="Kohara Y."/>
            <person name="Fujiyama A."/>
            <person name="Anterola A."/>
            <person name="Aoki S."/>
            <person name="Ashton N."/>
            <person name="Barbazuk W.B."/>
            <person name="Barker E."/>
            <person name="Bennetzen J."/>
            <person name="Bezanilla M."/>
            <person name="Blankenship R."/>
            <person name="Cho S.H."/>
            <person name="Dutcher S."/>
            <person name="Estelle M."/>
            <person name="Fawcett J.A."/>
            <person name="Gundlach H."/>
            <person name="Hanada K."/>
            <person name="Heyl A."/>
            <person name="Hicks K.A."/>
            <person name="Hugh J."/>
            <person name="Lohr M."/>
            <person name="Mayer K."/>
            <person name="Melkozernov A."/>
            <person name="Murata T."/>
            <person name="Nelson D."/>
            <person name="Pils B."/>
            <person name="Prigge M."/>
            <person name="Reiss B."/>
            <person name="Renner T."/>
            <person name="Rombauts S."/>
            <person name="Rushton P."/>
            <person name="Sanderfoot A."/>
            <person name="Schween G."/>
            <person name="Shiu S.-H."/>
            <person name="Stueber K."/>
            <person name="Theodoulou F.L."/>
            <person name="Tu H."/>
            <person name="Van de Peer Y."/>
            <person name="Verrier P.J."/>
            <person name="Waters E."/>
            <person name="Wood A."/>
            <person name="Yang L."/>
            <person name="Cove D."/>
            <person name="Cuming A."/>
            <person name="Hasebe M."/>
            <person name="Lucas S."/>
            <person name="Mishler D.B."/>
            <person name="Reski R."/>
            <person name="Grigoriev I."/>
            <person name="Quatrano R.S."/>
            <person name="Boore J.L."/>
        </authorList>
    </citation>
    <scope>NUCLEOTIDE SEQUENCE [LARGE SCALE GENOMIC DNA]</scope>
    <source>
        <strain evidence="2 3">cv. Gransden 2004</strain>
    </source>
</reference>
<evidence type="ECO:0000313" key="3">
    <source>
        <dbReference type="Proteomes" id="UP000006727"/>
    </source>
</evidence>
<reference evidence="2" key="3">
    <citation type="submission" date="2020-12" db="UniProtKB">
        <authorList>
            <consortium name="EnsemblPlants"/>
        </authorList>
    </citation>
    <scope>IDENTIFICATION</scope>
</reference>
<sequence length="55" mass="6698">MKRLSSRQVCRIEEGLRKRGRSKYIFFCLPFFFYQKIDQKASNIRIVFFCTLQSI</sequence>
<keyword evidence="3" id="KW-1185">Reference proteome</keyword>
<evidence type="ECO:0000313" key="2">
    <source>
        <dbReference type="EnsemblPlants" id="Pp3c15_3130V3.1"/>
    </source>
</evidence>
<dbReference type="Proteomes" id="UP000006727">
    <property type="component" value="Chromosome 15"/>
</dbReference>
<evidence type="ECO:0000313" key="1">
    <source>
        <dbReference type="EMBL" id="PNR38956.1"/>
    </source>
</evidence>
<accession>A0A2K1JBP4</accession>
<dbReference type="EnsemblPlants" id="Pp3c15_3130V3.1">
    <property type="protein sequence ID" value="Pp3c15_3130V3.1"/>
    <property type="gene ID" value="Pp3c15_3130"/>
</dbReference>
<dbReference type="AlphaFoldDB" id="A0A2K1JBP4"/>
<dbReference type="InParanoid" id="A0A2K1JBP4"/>
<dbReference type="EMBL" id="ABEU02000015">
    <property type="protein sequence ID" value="PNR38956.1"/>
    <property type="molecule type" value="Genomic_DNA"/>
</dbReference>
<dbReference type="Gramene" id="Pp3c15_3130V3.1">
    <property type="protein sequence ID" value="Pp3c15_3130V3.1"/>
    <property type="gene ID" value="Pp3c15_3130"/>
</dbReference>